<dbReference type="AlphaFoldDB" id="A0A397TF75"/>
<protein>
    <submittedName>
        <fullName evidence="2">YbaK/aminoacyl-tRNA synthetase-associated domain-containing protein</fullName>
    </submittedName>
</protein>
<keyword evidence="2" id="KW-0030">Aminoacyl-tRNA synthetase</keyword>
<keyword evidence="2" id="KW-0436">Ligase</keyword>
<keyword evidence="3" id="KW-1185">Reference proteome</keyword>
<dbReference type="Pfam" id="PF04073">
    <property type="entry name" value="tRNA_edit"/>
    <property type="match status" value="1"/>
</dbReference>
<organism evidence="2 3">
    <name type="scientific">Glomus cerebriforme</name>
    <dbReference type="NCBI Taxonomy" id="658196"/>
    <lineage>
        <taxon>Eukaryota</taxon>
        <taxon>Fungi</taxon>
        <taxon>Fungi incertae sedis</taxon>
        <taxon>Mucoromycota</taxon>
        <taxon>Glomeromycotina</taxon>
        <taxon>Glomeromycetes</taxon>
        <taxon>Glomerales</taxon>
        <taxon>Glomeraceae</taxon>
        <taxon>Glomus</taxon>
    </lineage>
</organism>
<dbReference type="PANTHER" id="PTHR30411:SF9">
    <property type="entry name" value="MULTIFUNCTIONAL SER_THR-TRNA DEACYLASE PROXP-Y"/>
    <property type="match status" value="1"/>
</dbReference>
<dbReference type="PANTHER" id="PTHR30411">
    <property type="entry name" value="CYTOPLASMIC PROTEIN"/>
    <property type="match status" value="1"/>
</dbReference>
<dbReference type="Gene3D" id="3.90.960.10">
    <property type="entry name" value="YbaK/aminoacyl-tRNA synthetase-associated domain"/>
    <property type="match status" value="1"/>
</dbReference>
<evidence type="ECO:0000259" key="1">
    <source>
        <dbReference type="Pfam" id="PF04073"/>
    </source>
</evidence>
<gene>
    <name evidence="2" type="ORF">C1645_758580</name>
</gene>
<dbReference type="GO" id="GO:0002161">
    <property type="term" value="F:aminoacyl-tRNA deacylase activity"/>
    <property type="evidence" value="ECO:0007669"/>
    <property type="project" value="InterPro"/>
</dbReference>
<proteinExistence type="predicted"/>
<dbReference type="InterPro" id="IPR007214">
    <property type="entry name" value="YbaK/aa-tRNA-synth-assoc-dom"/>
</dbReference>
<dbReference type="EMBL" id="QKYT01000069">
    <property type="protein sequence ID" value="RIA95007.1"/>
    <property type="molecule type" value="Genomic_DNA"/>
</dbReference>
<dbReference type="Proteomes" id="UP000265703">
    <property type="component" value="Unassembled WGS sequence"/>
</dbReference>
<name>A0A397TF75_9GLOM</name>
<accession>A0A397TF75</accession>
<dbReference type="InterPro" id="IPR036754">
    <property type="entry name" value="YbaK/aa-tRNA-synt-asso_dom_sf"/>
</dbReference>
<dbReference type="GO" id="GO:0004812">
    <property type="term" value="F:aminoacyl-tRNA ligase activity"/>
    <property type="evidence" value="ECO:0007669"/>
    <property type="project" value="UniProtKB-KW"/>
</dbReference>
<feature type="domain" description="YbaK/aminoacyl-tRNA synthetase-associated" evidence="1">
    <location>
        <begin position="38"/>
        <end position="155"/>
    </location>
</feature>
<dbReference type="OrthoDB" id="2321347at2759"/>
<evidence type="ECO:0000313" key="2">
    <source>
        <dbReference type="EMBL" id="RIA95007.1"/>
    </source>
</evidence>
<dbReference type="SUPFAM" id="SSF55826">
    <property type="entry name" value="YbaK/ProRS associated domain"/>
    <property type="match status" value="1"/>
</dbReference>
<reference evidence="2 3" key="1">
    <citation type="submission" date="2018-06" db="EMBL/GenBank/DDBJ databases">
        <title>Comparative genomics reveals the genomic features of Rhizophagus irregularis, R. cerebriforme, R. diaphanum and Gigaspora rosea, and their symbiotic lifestyle signature.</title>
        <authorList>
            <person name="Morin E."/>
            <person name="San Clemente H."/>
            <person name="Chen E.C.H."/>
            <person name="De La Providencia I."/>
            <person name="Hainaut M."/>
            <person name="Kuo A."/>
            <person name="Kohler A."/>
            <person name="Murat C."/>
            <person name="Tang N."/>
            <person name="Roy S."/>
            <person name="Loubradou J."/>
            <person name="Henrissat B."/>
            <person name="Grigoriev I.V."/>
            <person name="Corradi N."/>
            <person name="Roux C."/>
            <person name="Martin F.M."/>
        </authorList>
    </citation>
    <scope>NUCLEOTIDE SEQUENCE [LARGE SCALE GENOMIC DNA]</scope>
    <source>
        <strain evidence="2 3">DAOM 227022</strain>
    </source>
</reference>
<sequence>MKKNYINETYVTYETLKNLFNKYLVNYKEVEHVHEGRSEQIAEIRGSRKEQAAKAMVVDAVIQQDHKYYLIVLPGSNKIDLESIREFVKADKISFAKTKIMRRLTNCDSGAIPPFSFNEDLNIIVDPKIYKNEEIVFNAGRLDRSIYISSKDYRRILENEYQEKPIVIEISISQVETNFSEGNDSQQLKLE</sequence>
<evidence type="ECO:0000313" key="3">
    <source>
        <dbReference type="Proteomes" id="UP000265703"/>
    </source>
</evidence>
<comment type="caution">
    <text evidence="2">The sequence shown here is derived from an EMBL/GenBank/DDBJ whole genome shotgun (WGS) entry which is preliminary data.</text>
</comment>